<dbReference type="InterPro" id="IPR050088">
    <property type="entry name" value="IspD/TarI_cytidylyltransf_bact"/>
</dbReference>
<keyword evidence="4 7" id="KW-0808">Transferase</keyword>
<protein>
    <recommendedName>
        <fullName evidence="7">2-C-methyl-D-erythritol 4-phosphate cytidylyltransferase</fullName>
        <ecNumber evidence="7">2.7.7.60</ecNumber>
    </recommendedName>
    <alternativeName>
        <fullName evidence="7">4-diphosphocytidyl-2C-methyl-D-erythritol synthase</fullName>
    </alternativeName>
    <alternativeName>
        <fullName evidence="7">MEP cytidylyltransferase</fullName>
        <shortName evidence="7">MCT</shortName>
    </alternativeName>
</protein>
<comment type="catalytic activity">
    <reaction evidence="1 7">
        <text>2-C-methyl-D-erythritol 4-phosphate + CTP + H(+) = 4-CDP-2-C-methyl-D-erythritol + diphosphate</text>
        <dbReference type="Rhea" id="RHEA:13429"/>
        <dbReference type="ChEBI" id="CHEBI:15378"/>
        <dbReference type="ChEBI" id="CHEBI:33019"/>
        <dbReference type="ChEBI" id="CHEBI:37563"/>
        <dbReference type="ChEBI" id="CHEBI:57823"/>
        <dbReference type="ChEBI" id="CHEBI:58262"/>
        <dbReference type="EC" id="2.7.7.60"/>
    </reaction>
</comment>
<organism evidence="8 9">
    <name type="scientific">Patulibacter medicamentivorans</name>
    <dbReference type="NCBI Taxonomy" id="1097667"/>
    <lineage>
        <taxon>Bacteria</taxon>
        <taxon>Bacillati</taxon>
        <taxon>Actinomycetota</taxon>
        <taxon>Thermoleophilia</taxon>
        <taxon>Solirubrobacterales</taxon>
        <taxon>Patulibacteraceae</taxon>
        <taxon>Patulibacter</taxon>
    </lineage>
</organism>
<keyword evidence="9" id="KW-1185">Reference proteome</keyword>
<dbReference type="RefSeq" id="WP_007570706.1">
    <property type="nucleotide sequence ID" value="NZ_AGUD01000020.1"/>
</dbReference>
<reference evidence="8 9" key="1">
    <citation type="journal article" date="2013" name="Biodegradation">
        <title>Quantitative proteomic analysis of ibuprofen-degrading Patulibacter sp. strain I11.</title>
        <authorList>
            <person name="Almeida B."/>
            <person name="Kjeldal H."/>
            <person name="Lolas I."/>
            <person name="Knudsen A.D."/>
            <person name="Carvalho G."/>
            <person name="Nielsen K.L."/>
            <person name="Barreto Crespo M.T."/>
            <person name="Stensballe A."/>
            <person name="Nielsen J.L."/>
        </authorList>
    </citation>
    <scope>NUCLEOTIDE SEQUENCE [LARGE SCALE GENOMIC DNA]</scope>
    <source>
        <strain evidence="8 9">I11</strain>
    </source>
</reference>
<evidence type="ECO:0000313" key="9">
    <source>
        <dbReference type="Proteomes" id="UP000005143"/>
    </source>
</evidence>
<dbReference type="OrthoDB" id="9802561at2"/>
<dbReference type="GO" id="GO:0050518">
    <property type="term" value="F:2-C-methyl-D-erythritol 4-phosphate cytidylyltransferase activity"/>
    <property type="evidence" value="ECO:0007669"/>
    <property type="project" value="UniProtKB-UniRule"/>
</dbReference>
<dbReference type="InterPro" id="IPR001228">
    <property type="entry name" value="IspD"/>
</dbReference>
<comment type="similarity">
    <text evidence="3 7">Belongs to the IspD/TarI cytidylyltransferase family. IspD subfamily.</text>
</comment>
<dbReference type="FunFam" id="3.90.550.10:FF:000003">
    <property type="entry name" value="2-C-methyl-D-erythritol 4-phosphate cytidylyltransferase"/>
    <property type="match status" value="1"/>
</dbReference>
<gene>
    <name evidence="7" type="primary">ispD</name>
    <name evidence="8" type="ORF">PAI11_06010</name>
</gene>
<dbReference type="PATRIC" id="fig|1097667.3.peg.598"/>
<evidence type="ECO:0000256" key="6">
    <source>
        <dbReference type="ARBA" id="ARBA00023229"/>
    </source>
</evidence>
<feature type="site" description="Transition state stabilizer" evidence="7">
    <location>
        <position position="21"/>
    </location>
</feature>
<evidence type="ECO:0000256" key="1">
    <source>
        <dbReference type="ARBA" id="ARBA00001282"/>
    </source>
</evidence>
<feature type="site" description="Positions MEP for the nucleophilic attack" evidence="7">
    <location>
        <position position="226"/>
    </location>
</feature>
<dbReference type="Pfam" id="PF01128">
    <property type="entry name" value="IspD"/>
    <property type="match status" value="1"/>
</dbReference>
<dbReference type="UniPathway" id="UPA00056">
    <property type="reaction ID" value="UER00093"/>
</dbReference>
<dbReference type="GO" id="GO:0019288">
    <property type="term" value="P:isopentenyl diphosphate biosynthetic process, methylerythritol 4-phosphate pathway"/>
    <property type="evidence" value="ECO:0007669"/>
    <property type="project" value="UniProtKB-UniRule"/>
</dbReference>
<keyword evidence="5 7" id="KW-0548">Nucleotidyltransferase</keyword>
<dbReference type="EMBL" id="AGUD01000020">
    <property type="protein sequence ID" value="EHN12493.1"/>
    <property type="molecule type" value="Genomic_DNA"/>
</dbReference>
<dbReference type="AlphaFoldDB" id="H0E1D9"/>
<dbReference type="EC" id="2.7.7.60" evidence="7"/>
<evidence type="ECO:0000313" key="8">
    <source>
        <dbReference type="EMBL" id="EHN12493.1"/>
    </source>
</evidence>
<dbReference type="InterPro" id="IPR034683">
    <property type="entry name" value="IspD/TarI"/>
</dbReference>
<dbReference type="PANTHER" id="PTHR32125">
    <property type="entry name" value="2-C-METHYL-D-ERYTHRITOL 4-PHOSPHATE CYTIDYLYLTRANSFERASE, CHLOROPLASTIC"/>
    <property type="match status" value="1"/>
</dbReference>
<comment type="pathway">
    <text evidence="2 7">Isoprenoid biosynthesis; isopentenyl diphosphate biosynthesis via DXP pathway; isopentenyl diphosphate from 1-deoxy-D-xylulose 5-phosphate: step 2/6.</text>
</comment>
<dbReference type="SUPFAM" id="SSF53448">
    <property type="entry name" value="Nucleotide-diphospho-sugar transferases"/>
    <property type="match status" value="1"/>
</dbReference>
<evidence type="ECO:0000256" key="3">
    <source>
        <dbReference type="ARBA" id="ARBA00009789"/>
    </source>
</evidence>
<evidence type="ECO:0000256" key="2">
    <source>
        <dbReference type="ARBA" id="ARBA00004787"/>
    </source>
</evidence>
<sequence length="247" mass="25538">MAVAIVVAAGRGERLGHDRPKALVPLLGRPLLAWSLEALIGVTSLRRIVVVLPDGEPLPDDPAAWGLGPTSWTAPDGSARVVGVGGGRERSHSVRAGLAATGEGPPDEPVLVHDGARPLVTAALIAACLAGVRDGADAAIAAAAVTDTVKQARPADPSGALPRVDRTLDRSLLWAVQTPQVFRRDVLARALAEPDEVLAAATDDASLVEAAGGDVRLVAAPRSNLKVTLPEDLRLAELLLGDRDRSR</sequence>
<dbReference type="NCBIfam" id="TIGR00453">
    <property type="entry name" value="ispD"/>
    <property type="match status" value="1"/>
</dbReference>
<dbReference type="PROSITE" id="PS01295">
    <property type="entry name" value="ISPD"/>
    <property type="match status" value="1"/>
</dbReference>
<feature type="site" description="Transition state stabilizer" evidence="7">
    <location>
        <position position="14"/>
    </location>
</feature>
<dbReference type="Proteomes" id="UP000005143">
    <property type="component" value="Unassembled WGS sequence"/>
</dbReference>
<dbReference type="InterPro" id="IPR029044">
    <property type="entry name" value="Nucleotide-diphossugar_trans"/>
</dbReference>
<dbReference type="InterPro" id="IPR018294">
    <property type="entry name" value="ISPD_synthase_CS"/>
</dbReference>
<comment type="caution">
    <text evidence="8">The sequence shown here is derived from an EMBL/GenBank/DDBJ whole genome shotgun (WGS) entry which is preliminary data.</text>
</comment>
<keyword evidence="6 7" id="KW-0414">Isoprene biosynthesis</keyword>
<dbReference type="Gene3D" id="3.90.550.10">
    <property type="entry name" value="Spore Coat Polysaccharide Biosynthesis Protein SpsA, Chain A"/>
    <property type="match status" value="1"/>
</dbReference>
<dbReference type="HAMAP" id="MF_00108">
    <property type="entry name" value="IspD"/>
    <property type="match status" value="1"/>
</dbReference>
<evidence type="ECO:0000256" key="5">
    <source>
        <dbReference type="ARBA" id="ARBA00022695"/>
    </source>
</evidence>
<evidence type="ECO:0000256" key="7">
    <source>
        <dbReference type="HAMAP-Rule" id="MF_00108"/>
    </source>
</evidence>
<evidence type="ECO:0000256" key="4">
    <source>
        <dbReference type="ARBA" id="ARBA00022679"/>
    </source>
</evidence>
<name>H0E1D9_9ACTN</name>
<comment type="function">
    <text evidence="7">Catalyzes the formation of 4-diphosphocytidyl-2-C-methyl-D-erythritol from CTP and 2-C-methyl-D-erythritol 4-phosphate (MEP).</text>
</comment>
<accession>H0E1D9</accession>
<proteinExistence type="inferred from homology"/>
<dbReference type="PANTHER" id="PTHR32125:SF4">
    <property type="entry name" value="2-C-METHYL-D-ERYTHRITOL 4-PHOSPHATE CYTIDYLYLTRANSFERASE, CHLOROPLASTIC"/>
    <property type="match status" value="1"/>
</dbReference>
<dbReference type="CDD" id="cd02516">
    <property type="entry name" value="CDP-ME_synthetase"/>
    <property type="match status" value="1"/>
</dbReference>
<feature type="site" description="Positions MEP for the nucleophilic attack" evidence="7">
    <location>
        <position position="170"/>
    </location>
</feature>